<reference evidence="2" key="1">
    <citation type="submission" date="2016-11" db="UniProtKB">
        <authorList>
            <consortium name="WormBaseParasite"/>
        </authorList>
    </citation>
    <scope>IDENTIFICATION</scope>
    <source>
        <strain evidence="2">KR3021</strain>
    </source>
</reference>
<name>A0AC35UCU7_9BILA</name>
<proteinExistence type="predicted"/>
<dbReference type="Proteomes" id="UP000095286">
    <property type="component" value="Unplaced"/>
</dbReference>
<sequence length="387" mass="44392">MAAGEFDSEIVDVFTHDGAKGWTNDLAKIPIISGSVFGISTATSGRSEIIRIDMKEINELAKHYVYQTGEKQFNLYLEMNKYIVTNNKGNTISEKFYGCKFSINRGGDVIHGNPGLSENEFYILFKVGDHFISVSEEFILKRKSKKARNLSNYEKDEMIEKYMMSKIFEVSLTGNGDNSSSKKSSMDCNNCTITLLKKSSGDVDNPFNRLVYADTDAFMRPADLLEDVIPVEAKTVYMSSLSLDKYNLNRPKLSSQIRNKWYNQIYTGHCDTCYTLVHNYDGIGKQEFVEAVLYKNTISELKPAQFNTFNEQGSKVYAKSLNDLFKKYDKHRPNLCYIKYKVTDGVWPCKYFKLKEHLTNKEKYTSDADDFIIKGLKMIERSLEFDN</sequence>
<evidence type="ECO:0000313" key="2">
    <source>
        <dbReference type="WBParaSite" id="RSKR_0000972600.1"/>
    </source>
</evidence>
<evidence type="ECO:0000313" key="1">
    <source>
        <dbReference type="Proteomes" id="UP000095286"/>
    </source>
</evidence>
<dbReference type="WBParaSite" id="RSKR_0000972600.1">
    <property type="protein sequence ID" value="RSKR_0000972600.1"/>
    <property type="gene ID" value="RSKR_0000972600"/>
</dbReference>
<protein>
    <submittedName>
        <fullName evidence="2">Decapping nuclease</fullName>
    </submittedName>
</protein>
<accession>A0AC35UCU7</accession>
<organism evidence="1 2">
    <name type="scientific">Rhabditophanes sp. KR3021</name>
    <dbReference type="NCBI Taxonomy" id="114890"/>
    <lineage>
        <taxon>Eukaryota</taxon>
        <taxon>Metazoa</taxon>
        <taxon>Ecdysozoa</taxon>
        <taxon>Nematoda</taxon>
        <taxon>Chromadorea</taxon>
        <taxon>Rhabditida</taxon>
        <taxon>Tylenchina</taxon>
        <taxon>Panagrolaimomorpha</taxon>
        <taxon>Strongyloidoidea</taxon>
        <taxon>Alloionematidae</taxon>
        <taxon>Rhabditophanes</taxon>
    </lineage>
</organism>